<comment type="similarity">
    <text evidence="3">Belongs to the SMC family. SMC5 subfamily.</text>
</comment>
<evidence type="ECO:0000259" key="12">
    <source>
        <dbReference type="Pfam" id="PF02463"/>
    </source>
</evidence>
<dbReference type="SUPFAM" id="SSF52540">
    <property type="entry name" value="P-loop containing nucleoside triphosphate hydrolases"/>
    <property type="match status" value="2"/>
</dbReference>
<evidence type="ECO:0000256" key="2">
    <source>
        <dbReference type="ARBA" id="ARBA00004286"/>
    </source>
</evidence>
<dbReference type="InterPro" id="IPR003395">
    <property type="entry name" value="RecF/RecN/SMC_N"/>
</dbReference>
<dbReference type="Proteomes" id="UP000799776">
    <property type="component" value="Unassembled WGS sequence"/>
</dbReference>
<feature type="region of interest" description="Disordered" evidence="11">
    <location>
        <begin position="1"/>
        <end position="56"/>
    </location>
</feature>
<keyword evidence="8 10" id="KW-0175">Coiled coil</keyword>
<evidence type="ECO:0000256" key="3">
    <source>
        <dbReference type="ARBA" id="ARBA00010171"/>
    </source>
</evidence>
<keyword evidence="5" id="KW-0158">Chromosome</keyword>
<keyword evidence="14" id="KW-1185">Reference proteome</keyword>
<evidence type="ECO:0000256" key="11">
    <source>
        <dbReference type="SAM" id="MobiDB-lite"/>
    </source>
</evidence>
<protein>
    <recommendedName>
        <fullName evidence="4">Structural maintenance of chromosomes protein 5</fullName>
    </recommendedName>
</protein>
<dbReference type="OrthoDB" id="10254973at2759"/>
<dbReference type="PANTHER" id="PTHR45916:SF1">
    <property type="entry name" value="STRUCTURAL MAINTENANCE OF CHROMOSOMES PROTEIN 5"/>
    <property type="match status" value="1"/>
</dbReference>
<evidence type="ECO:0000256" key="1">
    <source>
        <dbReference type="ARBA" id="ARBA00004123"/>
    </source>
</evidence>
<evidence type="ECO:0000256" key="6">
    <source>
        <dbReference type="ARBA" id="ARBA00022741"/>
    </source>
</evidence>
<keyword evidence="9" id="KW-0539">Nucleus</keyword>
<dbReference type="GO" id="GO:0003697">
    <property type="term" value="F:single-stranded DNA binding"/>
    <property type="evidence" value="ECO:0007669"/>
    <property type="project" value="TreeGrafter"/>
</dbReference>
<feature type="region of interest" description="Disordered" evidence="11">
    <location>
        <begin position="371"/>
        <end position="390"/>
    </location>
</feature>
<comment type="subcellular location">
    <subcellularLocation>
        <location evidence="2">Chromosome</location>
    </subcellularLocation>
    <subcellularLocation>
        <location evidence="1">Nucleus</location>
    </subcellularLocation>
</comment>
<proteinExistence type="inferred from homology"/>
<dbReference type="GO" id="GO:0030915">
    <property type="term" value="C:Smc5-Smc6 complex"/>
    <property type="evidence" value="ECO:0007669"/>
    <property type="project" value="UniProtKB-ARBA"/>
</dbReference>
<dbReference type="GO" id="GO:0005524">
    <property type="term" value="F:ATP binding"/>
    <property type="evidence" value="ECO:0007669"/>
    <property type="project" value="UniProtKB-KW"/>
</dbReference>
<sequence>MARLNNGLVSRRRTATEYAEDDDEGLYESDSPHGSKRVRADSDAGSSHEADQIDDQYVPLKHKPGSIVRVKLANFVTYRAAEFHLGPSLNMIIGPNGTGKSTLVCAICLGLGWSPQHLGRAKDIGEFVKHGAQKAEVEIELAANPEIQRRNPVIRRIIQKEGSKSTFFLNGEQTNQKAIASLCKSFSIQIDNLCQFLPQDRVVEFAGLSPVALLEQTQKAAAPDQMQQWHEELKSMRADQKTRQAKLLNEQEQLNNLQSRQNLQRADVERMQERQVLVEKIKVYKKIRPMVQYRSAKENFEASKAAVAEKKDALTKLESEVQPVLQSLKQKEAYAKSVSEAAKQKRKLVEQLGRHVDGIFKKQGDIQRTVEEQENAKEVENSSDRNRKAEMSRILREITKTKSDMQQAPPDFDPAAYNEKIREKVIEIRRKQEEAADLEREIAQVEEDSSKKRGQQQKLENDVKDLRTQSGQQMHKLRQIDKDQRGAGSVAGPTETAWDWIQQNRSSFRGEVFGPPILTCSVKDSRYAPMFETMLQRGDLLSITYTSREDADLLKKELLTKQNLSIYLRESNRSLDHWKPLMSKQELNGLGLDNWLIEFISGPDPVVSMLCDNVSLHRMAVTLGSHNDEQHERLLQSPITRWATRNQLCTVVRRKEYGDAAVSTMPVDLGQERELRQQITEIDHDIQELSERLENLKSRKTENNTQAKELDIGKKGIEAEKAIKQKAKSDFEGLRTRLETQLAKRDESTERYVDFRRRMAEIEKELDRLAVRKGQAAIDYARAVQSLVDMHQQMYETEIMHAEAVSDVETLVSRNQAVTDTLREHREEVEGLRRSLERSKADARRLYAESKRASEQMTDQEREIVSDVAQTASPEDLEAQIASFIARLDMFQEGDPNAVKEFETRGERIEALKEKVQGFESELEDLQRRIDDVKRRWEPELDKLVEKISDAFSYNFEKIGCAGQVGIYKADDFDQWAIQIQVKFREQEQLSLLDSHRQSGGERAVSTIFYLMALQSLARSPFRVVDEINQGMDPRNERMVHERMVEIACQEQTSQYFLITPKLLHGLRFHPRMMVHCIASGEYMPTNHSDLDLRQLAATLSGTA</sequence>
<dbReference type="Pfam" id="PF02463">
    <property type="entry name" value="SMC_N"/>
    <property type="match status" value="1"/>
</dbReference>
<name>A0A9P4HQ15_9PEZI</name>
<evidence type="ECO:0000256" key="8">
    <source>
        <dbReference type="ARBA" id="ARBA00023054"/>
    </source>
</evidence>
<comment type="caution">
    <text evidence="13">The sequence shown here is derived from an EMBL/GenBank/DDBJ whole genome shotgun (WGS) entry which is preliminary data.</text>
</comment>
<dbReference type="GO" id="GO:0005634">
    <property type="term" value="C:nucleus"/>
    <property type="evidence" value="ECO:0007669"/>
    <property type="project" value="UniProtKB-SubCell"/>
</dbReference>
<evidence type="ECO:0000256" key="7">
    <source>
        <dbReference type="ARBA" id="ARBA00022840"/>
    </source>
</evidence>
<dbReference type="Gene3D" id="3.40.50.300">
    <property type="entry name" value="P-loop containing nucleotide triphosphate hydrolases"/>
    <property type="match status" value="2"/>
</dbReference>
<evidence type="ECO:0000256" key="4">
    <source>
        <dbReference type="ARBA" id="ARBA00018687"/>
    </source>
</evidence>
<dbReference type="InterPro" id="IPR027417">
    <property type="entry name" value="P-loop_NTPase"/>
</dbReference>
<keyword evidence="6" id="KW-0547">Nucleotide-binding</keyword>
<dbReference type="EMBL" id="ML978774">
    <property type="protein sequence ID" value="KAF2083526.1"/>
    <property type="molecule type" value="Genomic_DNA"/>
</dbReference>
<dbReference type="AlphaFoldDB" id="A0A9P4HQ15"/>
<keyword evidence="7" id="KW-0067">ATP-binding</keyword>
<feature type="compositionally biased region" description="Basic and acidic residues" evidence="11">
    <location>
        <begin position="30"/>
        <end position="51"/>
    </location>
</feature>
<evidence type="ECO:0000313" key="13">
    <source>
        <dbReference type="EMBL" id="KAF2083526.1"/>
    </source>
</evidence>
<dbReference type="GO" id="GO:0000724">
    <property type="term" value="P:double-strand break repair via homologous recombination"/>
    <property type="evidence" value="ECO:0007669"/>
    <property type="project" value="TreeGrafter"/>
</dbReference>
<evidence type="ECO:0000313" key="14">
    <source>
        <dbReference type="Proteomes" id="UP000799776"/>
    </source>
</evidence>
<evidence type="ECO:0000256" key="10">
    <source>
        <dbReference type="SAM" id="Coils"/>
    </source>
</evidence>
<feature type="coiled-coil region" evidence="10">
    <location>
        <begin position="909"/>
        <end position="936"/>
    </location>
</feature>
<feature type="coiled-coil region" evidence="10">
    <location>
        <begin position="808"/>
        <end position="863"/>
    </location>
</feature>
<dbReference type="FunFam" id="3.40.50.300:FF:001301">
    <property type="entry name" value="Structural maintenance of chromosomes 5"/>
    <property type="match status" value="1"/>
</dbReference>
<dbReference type="PANTHER" id="PTHR45916">
    <property type="entry name" value="STRUCTURAL MAINTENANCE OF CHROMOSOMES PROTEIN 5"/>
    <property type="match status" value="1"/>
</dbReference>
<feature type="coiled-coil region" evidence="10">
    <location>
        <begin position="745"/>
        <end position="772"/>
    </location>
</feature>
<feature type="coiled-coil region" evidence="10">
    <location>
        <begin position="672"/>
        <end position="710"/>
    </location>
</feature>
<feature type="compositionally biased region" description="Basic and acidic residues" evidence="11">
    <location>
        <begin position="440"/>
        <end position="451"/>
    </location>
</feature>
<accession>A0A9P4HQ15</accession>
<gene>
    <name evidence="13" type="ORF">K490DRAFT_76491</name>
</gene>
<feature type="domain" description="RecF/RecN/SMC N-terminal" evidence="12">
    <location>
        <begin position="67"/>
        <end position="1060"/>
    </location>
</feature>
<feature type="compositionally biased region" description="Acidic residues" evidence="11">
    <location>
        <begin position="18"/>
        <end position="27"/>
    </location>
</feature>
<feature type="region of interest" description="Disordered" evidence="11">
    <location>
        <begin position="440"/>
        <end position="492"/>
    </location>
</feature>
<reference evidence="13" key="1">
    <citation type="journal article" date="2020" name="Stud. Mycol.">
        <title>101 Dothideomycetes genomes: a test case for predicting lifestyles and emergence of pathogens.</title>
        <authorList>
            <person name="Haridas S."/>
            <person name="Albert R."/>
            <person name="Binder M."/>
            <person name="Bloem J."/>
            <person name="Labutti K."/>
            <person name="Salamov A."/>
            <person name="Andreopoulos B."/>
            <person name="Baker S."/>
            <person name="Barry K."/>
            <person name="Bills G."/>
            <person name="Bluhm B."/>
            <person name="Cannon C."/>
            <person name="Castanera R."/>
            <person name="Culley D."/>
            <person name="Daum C."/>
            <person name="Ezra D."/>
            <person name="Gonzalez J."/>
            <person name="Henrissat B."/>
            <person name="Kuo A."/>
            <person name="Liang C."/>
            <person name="Lipzen A."/>
            <person name="Lutzoni F."/>
            <person name="Magnuson J."/>
            <person name="Mondo S."/>
            <person name="Nolan M."/>
            <person name="Ohm R."/>
            <person name="Pangilinan J."/>
            <person name="Park H.-J."/>
            <person name="Ramirez L."/>
            <person name="Alfaro M."/>
            <person name="Sun H."/>
            <person name="Tritt A."/>
            <person name="Yoshinaga Y."/>
            <person name="Zwiers L.-H."/>
            <person name="Turgeon B."/>
            <person name="Goodwin S."/>
            <person name="Spatafora J."/>
            <person name="Crous P."/>
            <person name="Grigoriev I."/>
        </authorList>
    </citation>
    <scope>NUCLEOTIDE SEQUENCE</scope>
    <source>
        <strain evidence="13">CBS 121410</strain>
    </source>
</reference>
<evidence type="ECO:0000256" key="5">
    <source>
        <dbReference type="ARBA" id="ARBA00022454"/>
    </source>
</evidence>
<evidence type="ECO:0000256" key="9">
    <source>
        <dbReference type="ARBA" id="ARBA00023242"/>
    </source>
</evidence>
<organism evidence="13 14">
    <name type="scientific">Saccharata proteae CBS 121410</name>
    <dbReference type="NCBI Taxonomy" id="1314787"/>
    <lineage>
        <taxon>Eukaryota</taxon>
        <taxon>Fungi</taxon>
        <taxon>Dikarya</taxon>
        <taxon>Ascomycota</taxon>
        <taxon>Pezizomycotina</taxon>
        <taxon>Dothideomycetes</taxon>
        <taxon>Dothideomycetes incertae sedis</taxon>
        <taxon>Botryosphaeriales</taxon>
        <taxon>Saccharataceae</taxon>
        <taxon>Saccharata</taxon>
    </lineage>
</organism>